<gene>
    <name evidence="1" type="ORF">SULYE_0809</name>
</gene>
<reference evidence="1 2" key="1">
    <citation type="submission" date="2009-04" db="EMBL/GenBank/DDBJ databases">
        <authorList>
            <person name="Reysenbach A.-L."/>
            <person name="Heidelberg J.F."/>
            <person name="Nelson W.C."/>
        </authorList>
    </citation>
    <scope>NUCLEOTIDE SEQUENCE [LARGE SCALE GENOMIC DNA]</scope>
    <source>
        <strain evidence="1 2">SS-5</strain>
    </source>
</reference>
<sequence>LLEQDADVEITQAKYEIIKLLLTEKKYLNFELLTKTLNLDQQTAIEIIRNPI</sequence>
<evidence type="ECO:0000313" key="1">
    <source>
        <dbReference type="EMBL" id="EEP60698.1"/>
    </source>
</evidence>
<dbReference type="EMBL" id="ABZS01000063">
    <property type="protein sequence ID" value="EEP60698.1"/>
    <property type="molecule type" value="Genomic_DNA"/>
</dbReference>
<organism evidence="1 2">
    <name type="scientific">Sulfurihydrogenibium yellowstonense SS-5</name>
    <dbReference type="NCBI Taxonomy" id="432331"/>
    <lineage>
        <taxon>Bacteria</taxon>
        <taxon>Pseudomonadati</taxon>
        <taxon>Aquificota</taxon>
        <taxon>Aquificia</taxon>
        <taxon>Aquificales</taxon>
        <taxon>Hydrogenothermaceae</taxon>
        <taxon>Sulfurihydrogenibium</taxon>
    </lineage>
</organism>
<feature type="non-terminal residue" evidence="1">
    <location>
        <position position="1"/>
    </location>
</feature>
<proteinExistence type="predicted"/>
<dbReference type="Proteomes" id="UP000005540">
    <property type="component" value="Unassembled WGS sequence"/>
</dbReference>
<accession>C4FJR0</accession>
<name>C4FJR0_9AQUI</name>
<protein>
    <submittedName>
        <fullName evidence="1">Uncharacterized protein</fullName>
    </submittedName>
</protein>
<evidence type="ECO:0000313" key="2">
    <source>
        <dbReference type="Proteomes" id="UP000005540"/>
    </source>
</evidence>
<comment type="caution">
    <text evidence="1">The sequence shown here is derived from an EMBL/GenBank/DDBJ whole genome shotgun (WGS) entry which is preliminary data.</text>
</comment>
<dbReference type="AlphaFoldDB" id="C4FJR0"/>
<keyword evidence="2" id="KW-1185">Reference proteome</keyword>